<dbReference type="SUPFAM" id="SSF53098">
    <property type="entry name" value="Ribonuclease H-like"/>
    <property type="match status" value="1"/>
</dbReference>
<feature type="domain" description="Tc1-like transposase DDE" evidence="1">
    <location>
        <begin position="123"/>
        <end position="264"/>
    </location>
</feature>
<accession>A0A8H3LIY8</accession>
<dbReference type="Gene3D" id="3.30.420.10">
    <property type="entry name" value="Ribonuclease H-like superfamily/Ribonuclease H"/>
    <property type="match status" value="1"/>
</dbReference>
<dbReference type="NCBIfam" id="NF033545">
    <property type="entry name" value="transpos_IS630"/>
    <property type="match status" value="1"/>
</dbReference>
<dbReference type="Pfam" id="PF13358">
    <property type="entry name" value="DDE_3"/>
    <property type="match status" value="1"/>
</dbReference>
<sequence>MLKLNEHLRWLIVERVLEGVSCRRIAEQLNISKTSVSRIFLNFRKYGCVEDLSHLRGRSRIFSVDDTKYLENLLKEKLTGIYGNYNPKWSCGWAVILVMAPSGEQLNVLDTHINNYRNQQKSLVFTDESAYDRRTLSRRYGWSFKGRRARKPVFFVRGKRYTIEGALCLNGLLAYAIQEGPMKSNDYINFIENVLLPKMNAYPGPYSVLVMDNASIHKGQHLIDICNAKGVRVEYLPPYSPDLNPIEQAFFYIKNHLRQNRNWIESMQNPIQGLDLTLYINFHLIIIKKFVKINYYGFYINP</sequence>
<dbReference type="InterPro" id="IPR009057">
    <property type="entry name" value="Homeodomain-like_sf"/>
</dbReference>
<name>A0A8H3LIY8_9GLOM</name>
<dbReference type="EMBL" id="BLAL01000187">
    <property type="protein sequence ID" value="GES89438.1"/>
    <property type="molecule type" value="Genomic_DNA"/>
</dbReference>
<dbReference type="InterPro" id="IPR047655">
    <property type="entry name" value="Transpos_IS630-like"/>
</dbReference>
<protein>
    <submittedName>
        <fullName evidence="2">TPR domain-containing protein</fullName>
    </submittedName>
</protein>
<comment type="caution">
    <text evidence="2">The sequence shown here is derived from an EMBL/GenBank/DDBJ whole genome shotgun (WGS) entry which is preliminary data.</text>
</comment>
<dbReference type="InterPro" id="IPR036388">
    <property type="entry name" value="WH-like_DNA-bd_sf"/>
</dbReference>
<dbReference type="Pfam" id="PF13384">
    <property type="entry name" value="HTH_23"/>
    <property type="match status" value="1"/>
</dbReference>
<dbReference type="OrthoDB" id="2421766at2759"/>
<dbReference type="SUPFAM" id="SSF46689">
    <property type="entry name" value="Homeodomain-like"/>
    <property type="match status" value="1"/>
</dbReference>
<dbReference type="GO" id="GO:0003676">
    <property type="term" value="F:nucleic acid binding"/>
    <property type="evidence" value="ECO:0007669"/>
    <property type="project" value="InterPro"/>
</dbReference>
<organism evidence="2 3">
    <name type="scientific">Rhizophagus clarus</name>
    <dbReference type="NCBI Taxonomy" id="94130"/>
    <lineage>
        <taxon>Eukaryota</taxon>
        <taxon>Fungi</taxon>
        <taxon>Fungi incertae sedis</taxon>
        <taxon>Mucoromycota</taxon>
        <taxon>Glomeromycotina</taxon>
        <taxon>Glomeromycetes</taxon>
        <taxon>Glomerales</taxon>
        <taxon>Glomeraceae</taxon>
        <taxon>Rhizophagus</taxon>
    </lineage>
</organism>
<gene>
    <name evidence="2" type="ORF">RCL2_001633800</name>
</gene>
<evidence type="ECO:0000259" key="1">
    <source>
        <dbReference type="Pfam" id="PF13358"/>
    </source>
</evidence>
<dbReference type="Proteomes" id="UP000615446">
    <property type="component" value="Unassembled WGS sequence"/>
</dbReference>
<dbReference type="InterPro" id="IPR038717">
    <property type="entry name" value="Tc1-like_DDE_dom"/>
</dbReference>
<dbReference type="InterPro" id="IPR012337">
    <property type="entry name" value="RNaseH-like_sf"/>
</dbReference>
<evidence type="ECO:0000313" key="2">
    <source>
        <dbReference type="EMBL" id="GES89438.1"/>
    </source>
</evidence>
<reference evidence="2" key="1">
    <citation type="submission" date="2019-10" db="EMBL/GenBank/DDBJ databases">
        <title>Conservation and host-specific expression of non-tandemly repeated heterogenous ribosome RNA gene in arbuscular mycorrhizal fungi.</title>
        <authorList>
            <person name="Maeda T."/>
            <person name="Kobayashi Y."/>
            <person name="Nakagawa T."/>
            <person name="Ezawa T."/>
            <person name="Yamaguchi K."/>
            <person name="Bino T."/>
            <person name="Nishimoto Y."/>
            <person name="Shigenobu S."/>
            <person name="Kawaguchi M."/>
        </authorList>
    </citation>
    <scope>NUCLEOTIDE SEQUENCE</scope>
    <source>
        <strain evidence="2">HR1</strain>
    </source>
</reference>
<dbReference type="PANTHER" id="PTHR46564:SF1">
    <property type="entry name" value="TRANSPOSASE"/>
    <property type="match status" value="1"/>
</dbReference>
<dbReference type="AlphaFoldDB" id="A0A8H3LIY8"/>
<evidence type="ECO:0000313" key="3">
    <source>
        <dbReference type="Proteomes" id="UP000615446"/>
    </source>
</evidence>
<dbReference type="PANTHER" id="PTHR46564">
    <property type="entry name" value="TRANSPOSASE"/>
    <property type="match status" value="1"/>
</dbReference>
<dbReference type="InterPro" id="IPR036397">
    <property type="entry name" value="RNaseH_sf"/>
</dbReference>
<dbReference type="Gene3D" id="1.10.10.10">
    <property type="entry name" value="Winged helix-like DNA-binding domain superfamily/Winged helix DNA-binding domain"/>
    <property type="match status" value="1"/>
</dbReference>
<proteinExistence type="predicted"/>